<evidence type="ECO:0000313" key="4">
    <source>
        <dbReference type="Proteomes" id="UP000271098"/>
    </source>
</evidence>
<dbReference type="PROSITE" id="PS50293">
    <property type="entry name" value="TPR_REGION"/>
    <property type="match status" value="1"/>
</dbReference>
<gene>
    <name evidence="3" type="ORF">GPUH_LOCUS10733</name>
</gene>
<dbReference type="PROSITE" id="PS50005">
    <property type="entry name" value="TPR"/>
    <property type="match status" value="1"/>
</dbReference>
<dbReference type="InterPro" id="IPR011990">
    <property type="entry name" value="TPR-like_helical_dom_sf"/>
</dbReference>
<dbReference type="EMBL" id="UYRT01078121">
    <property type="protein sequence ID" value="VDN17838.1"/>
    <property type="molecule type" value="Genomic_DNA"/>
</dbReference>
<feature type="repeat" description="TPR" evidence="2">
    <location>
        <begin position="8"/>
        <end position="41"/>
    </location>
</feature>
<dbReference type="Gene3D" id="1.25.40.10">
    <property type="entry name" value="Tetratricopeptide repeat domain"/>
    <property type="match status" value="1"/>
</dbReference>
<proteinExistence type="predicted"/>
<dbReference type="Pfam" id="PF13414">
    <property type="entry name" value="TPR_11"/>
    <property type="match status" value="1"/>
</dbReference>
<dbReference type="WBParaSite" id="GPUH_0001074601-mRNA-1">
    <property type="protein sequence ID" value="GPUH_0001074601-mRNA-1"/>
    <property type="gene ID" value="GPUH_0001074601"/>
</dbReference>
<evidence type="ECO:0000256" key="2">
    <source>
        <dbReference type="PROSITE-ProRule" id="PRU00339"/>
    </source>
</evidence>
<dbReference type="InterPro" id="IPR051966">
    <property type="entry name" value="RPAP3"/>
</dbReference>
<name>A0A183DPU2_9BILA</name>
<accession>A0A183DPU2</accession>
<reference evidence="5" key="1">
    <citation type="submission" date="2016-06" db="UniProtKB">
        <authorList>
            <consortium name="WormBaseParasite"/>
        </authorList>
    </citation>
    <scope>IDENTIFICATION</scope>
</reference>
<dbReference type="AlphaFoldDB" id="A0A183DPU2"/>
<protein>
    <submittedName>
        <fullName evidence="5">TPR_REGION domain-containing protein</fullName>
    </submittedName>
</protein>
<dbReference type="PANTHER" id="PTHR46423:SF1">
    <property type="entry name" value="RNA POLYMERASE II-ASSOCIATED PROTEIN 3"/>
    <property type="match status" value="1"/>
</dbReference>
<dbReference type="SMART" id="SM00028">
    <property type="entry name" value="TPR"/>
    <property type="match status" value="1"/>
</dbReference>
<keyword evidence="1 2" id="KW-0802">TPR repeat</keyword>
<dbReference type="SUPFAM" id="SSF48452">
    <property type="entry name" value="TPR-like"/>
    <property type="match status" value="1"/>
</dbReference>
<dbReference type="GO" id="GO:0101031">
    <property type="term" value="C:protein folding chaperone complex"/>
    <property type="evidence" value="ECO:0007669"/>
    <property type="project" value="TreeGrafter"/>
</dbReference>
<sequence length="102" mass="11280">MSANIADAENLKDEGNAAFKRGELKEAIERYTEALELDPQKSLKATIYRNRAMVRLKMDDFEGCEYDASRDVIALAVAIVKGLSVALLGEDALRWTTATQSI</sequence>
<evidence type="ECO:0000313" key="3">
    <source>
        <dbReference type="EMBL" id="VDN17838.1"/>
    </source>
</evidence>
<keyword evidence="4" id="KW-1185">Reference proteome</keyword>
<dbReference type="PANTHER" id="PTHR46423">
    <property type="entry name" value="RNA POLYMERASE II-ASSOCIATED PROTEIN 3"/>
    <property type="match status" value="1"/>
</dbReference>
<dbReference type="InterPro" id="IPR019734">
    <property type="entry name" value="TPR_rpt"/>
</dbReference>
<dbReference type="OrthoDB" id="199930at2759"/>
<reference evidence="3 4" key="2">
    <citation type="submission" date="2018-11" db="EMBL/GenBank/DDBJ databases">
        <authorList>
            <consortium name="Pathogen Informatics"/>
        </authorList>
    </citation>
    <scope>NUCLEOTIDE SEQUENCE [LARGE SCALE GENOMIC DNA]</scope>
</reference>
<organism evidence="5">
    <name type="scientific">Gongylonema pulchrum</name>
    <dbReference type="NCBI Taxonomy" id="637853"/>
    <lineage>
        <taxon>Eukaryota</taxon>
        <taxon>Metazoa</taxon>
        <taxon>Ecdysozoa</taxon>
        <taxon>Nematoda</taxon>
        <taxon>Chromadorea</taxon>
        <taxon>Rhabditida</taxon>
        <taxon>Spirurina</taxon>
        <taxon>Spiruromorpha</taxon>
        <taxon>Spiruroidea</taxon>
        <taxon>Gongylonematidae</taxon>
        <taxon>Gongylonema</taxon>
    </lineage>
</organism>
<evidence type="ECO:0000313" key="5">
    <source>
        <dbReference type="WBParaSite" id="GPUH_0001074601-mRNA-1"/>
    </source>
</evidence>
<dbReference type="Proteomes" id="UP000271098">
    <property type="component" value="Unassembled WGS sequence"/>
</dbReference>
<evidence type="ECO:0000256" key="1">
    <source>
        <dbReference type="ARBA" id="ARBA00022803"/>
    </source>
</evidence>